<dbReference type="InterPro" id="IPR029058">
    <property type="entry name" value="AB_hydrolase_fold"/>
</dbReference>
<dbReference type="Gene3D" id="3.40.50.1820">
    <property type="entry name" value="alpha/beta hydrolase"/>
    <property type="match status" value="1"/>
</dbReference>
<dbReference type="AlphaFoldDB" id="A0AAV5GG22"/>
<accession>A0AAV5GG22</accession>
<name>A0AAV5GG22_9BASI</name>
<dbReference type="EMBL" id="BQKY01000002">
    <property type="protein sequence ID" value="GJN88257.1"/>
    <property type="molecule type" value="Genomic_DNA"/>
</dbReference>
<comment type="caution">
    <text evidence="2">The sequence shown here is derived from an EMBL/GenBank/DDBJ whole genome shotgun (WGS) entry which is preliminary data.</text>
</comment>
<feature type="domain" description="Xaa-Pro dipeptidyl-peptidase-like" evidence="1">
    <location>
        <begin position="66"/>
        <end position="95"/>
    </location>
</feature>
<dbReference type="Proteomes" id="UP001342314">
    <property type="component" value="Unassembled WGS sequence"/>
</dbReference>
<dbReference type="InterPro" id="IPR000383">
    <property type="entry name" value="Xaa-Pro-like_dom"/>
</dbReference>
<evidence type="ECO:0000313" key="3">
    <source>
        <dbReference type="Proteomes" id="UP001342314"/>
    </source>
</evidence>
<gene>
    <name evidence="2" type="ORF">Rhopal_001222-T1</name>
</gene>
<organism evidence="2 3">
    <name type="scientific">Rhodotorula paludigena</name>
    <dbReference type="NCBI Taxonomy" id="86838"/>
    <lineage>
        <taxon>Eukaryota</taxon>
        <taxon>Fungi</taxon>
        <taxon>Dikarya</taxon>
        <taxon>Basidiomycota</taxon>
        <taxon>Pucciniomycotina</taxon>
        <taxon>Microbotryomycetes</taxon>
        <taxon>Sporidiobolales</taxon>
        <taxon>Sporidiobolaceae</taxon>
        <taxon>Rhodotorula</taxon>
    </lineage>
</organism>
<evidence type="ECO:0000313" key="2">
    <source>
        <dbReference type="EMBL" id="GJN88257.1"/>
    </source>
</evidence>
<sequence length="96" mass="10673">MPTSFEIAYKPIDQPKVGVNGYDGFKPGETTLLKKGTTREGWDGERTKALESDILLEHDVALKMRDGATLYTDIYRPADATGPVPVLVMWSPYGKR</sequence>
<proteinExistence type="predicted"/>
<dbReference type="Pfam" id="PF02129">
    <property type="entry name" value="Peptidase_S15"/>
    <property type="match status" value="1"/>
</dbReference>
<reference evidence="2 3" key="1">
    <citation type="submission" date="2021-12" db="EMBL/GenBank/DDBJ databases">
        <title>High titer production of polyol ester of fatty acids by Rhodotorula paludigena BS15 towards product separation-free biomass refinery.</title>
        <authorList>
            <person name="Mano J."/>
            <person name="Ono H."/>
            <person name="Tanaka T."/>
            <person name="Naito K."/>
            <person name="Sushida H."/>
            <person name="Ike M."/>
            <person name="Tokuyasu K."/>
            <person name="Kitaoka M."/>
        </authorList>
    </citation>
    <scope>NUCLEOTIDE SEQUENCE [LARGE SCALE GENOMIC DNA]</scope>
    <source>
        <strain evidence="2 3">BS15</strain>
    </source>
</reference>
<evidence type="ECO:0000259" key="1">
    <source>
        <dbReference type="Pfam" id="PF02129"/>
    </source>
</evidence>
<dbReference type="SUPFAM" id="SSF53474">
    <property type="entry name" value="alpha/beta-Hydrolases"/>
    <property type="match status" value="1"/>
</dbReference>
<dbReference type="GO" id="GO:0016787">
    <property type="term" value="F:hydrolase activity"/>
    <property type="evidence" value="ECO:0007669"/>
    <property type="project" value="InterPro"/>
</dbReference>
<protein>
    <recommendedName>
        <fullName evidence="1">Xaa-Pro dipeptidyl-peptidase-like domain-containing protein</fullName>
    </recommendedName>
</protein>
<keyword evidence="3" id="KW-1185">Reference proteome</keyword>